<evidence type="ECO:0000256" key="1">
    <source>
        <dbReference type="ARBA" id="ARBA00004170"/>
    </source>
</evidence>
<dbReference type="GO" id="GO:0006886">
    <property type="term" value="P:intracellular protein transport"/>
    <property type="evidence" value="ECO:0007669"/>
    <property type="project" value="InterPro"/>
</dbReference>
<proteinExistence type="inferred from homology"/>
<dbReference type="InterPro" id="IPR000744">
    <property type="entry name" value="NSF_attach"/>
</dbReference>
<comment type="similarity">
    <text evidence="2">Belongs to the SNAP family.</text>
</comment>
<dbReference type="GO" id="GO:0031201">
    <property type="term" value="C:SNARE complex"/>
    <property type="evidence" value="ECO:0007669"/>
    <property type="project" value="TreeGrafter"/>
</dbReference>
<keyword evidence="5" id="KW-0653">Protein transport</keyword>
<evidence type="ECO:0000256" key="3">
    <source>
        <dbReference type="ARBA" id="ARBA00022448"/>
    </source>
</evidence>
<comment type="caution">
    <text evidence="9">The sequence shown here is derived from an EMBL/GenBank/DDBJ whole genome shotgun (WGS) entry which is preliminary data.</text>
</comment>
<evidence type="ECO:0000256" key="8">
    <source>
        <dbReference type="ARBA" id="ARBA00042485"/>
    </source>
</evidence>
<reference evidence="9" key="1">
    <citation type="journal article" date="2022" name="Front. Genet.">
        <title>Chromosome-Scale Assembly of the Dendrobium nobile Genome Provides Insights Into the Molecular Mechanism of the Biosynthesis of the Medicinal Active Ingredient of Dendrobium.</title>
        <authorList>
            <person name="Xu Q."/>
            <person name="Niu S.-C."/>
            <person name="Li K.-L."/>
            <person name="Zheng P.-J."/>
            <person name="Zhang X.-J."/>
            <person name="Jia Y."/>
            <person name="Liu Y."/>
            <person name="Niu Y.-X."/>
            <person name="Yu L.-H."/>
            <person name="Chen D.-F."/>
            <person name="Zhang G.-Q."/>
        </authorList>
    </citation>
    <scope>NUCLEOTIDE SEQUENCE</scope>
    <source>
        <tissue evidence="9">Leaf</tissue>
    </source>
</reference>
<organism evidence="9 10">
    <name type="scientific">Dendrobium nobile</name>
    <name type="common">Orchid</name>
    <dbReference type="NCBI Taxonomy" id="94219"/>
    <lineage>
        <taxon>Eukaryota</taxon>
        <taxon>Viridiplantae</taxon>
        <taxon>Streptophyta</taxon>
        <taxon>Embryophyta</taxon>
        <taxon>Tracheophyta</taxon>
        <taxon>Spermatophyta</taxon>
        <taxon>Magnoliopsida</taxon>
        <taxon>Liliopsida</taxon>
        <taxon>Asparagales</taxon>
        <taxon>Orchidaceae</taxon>
        <taxon>Epidendroideae</taxon>
        <taxon>Malaxideae</taxon>
        <taxon>Dendrobiinae</taxon>
        <taxon>Dendrobium</taxon>
    </lineage>
</organism>
<evidence type="ECO:0000256" key="6">
    <source>
        <dbReference type="ARBA" id="ARBA00023136"/>
    </source>
</evidence>
<name>A0A8T3AFS4_DENNO</name>
<evidence type="ECO:0000313" key="10">
    <source>
        <dbReference type="Proteomes" id="UP000829196"/>
    </source>
</evidence>
<dbReference type="PANTHER" id="PTHR13768:SF2">
    <property type="entry name" value="GAMMA-SOLUBLE NSF ATTACHMENT PROTEIN"/>
    <property type="match status" value="1"/>
</dbReference>
<sequence>MASSDPEKLMSKADKLTKLSFTRWSADWKTATALFEQAAIGYRMRKDNEKAKEAFEKASKGQEMISSPWDAAKHMESAGALAKDLNRWSEVSDHYRRASELYMECGRSQPASDALAKGARALEDVQPDEAIRLYNDACGILEEDGKEQMAFDLYQAVTSIYIKLEKYIDAATSLLRWGVAADACSAVHSQCKAYLSAIIVYLYLHDFKQAQKCYDDCTQVSAFLSSDQSRCASKLLSAYREGDVEEIKRIAQSSIISHLDHAIIRLARKLPTGDLKGIEIDDADEQEALDEDNLV</sequence>
<dbReference type="SMR" id="A0A8T3AFS4"/>
<dbReference type="GO" id="GO:0016192">
    <property type="term" value="P:vesicle-mediated transport"/>
    <property type="evidence" value="ECO:0007669"/>
    <property type="project" value="UniProtKB-KW"/>
</dbReference>
<comment type="subcellular location">
    <subcellularLocation>
        <location evidence="1">Membrane</location>
        <topology evidence="1">Peripheral membrane protein</topology>
    </subcellularLocation>
</comment>
<dbReference type="GO" id="GO:0005483">
    <property type="term" value="F:soluble NSF attachment protein activity"/>
    <property type="evidence" value="ECO:0007669"/>
    <property type="project" value="TreeGrafter"/>
</dbReference>
<keyword evidence="4" id="KW-0931">ER-Golgi transport</keyword>
<dbReference type="PANTHER" id="PTHR13768">
    <property type="entry name" value="SOLUBLE NSF ATTACHMENT PROTEIN SNAP"/>
    <property type="match status" value="1"/>
</dbReference>
<keyword evidence="3" id="KW-0813">Transport</keyword>
<protein>
    <recommendedName>
        <fullName evidence="7">Gamma-soluble NSF attachment protein</fullName>
    </recommendedName>
    <alternativeName>
        <fullName evidence="8">N-ethylmaleimide-sensitive factor attachment protein gamma</fullName>
    </alternativeName>
</protein>
<accession>A0A8T3AFS4</accession>
<dbReference type="Proteomes" id="UP000829196">
    <property type="component" value="Unassembled WGS sequence"/>
</dbReference>
<dbReference type="OrthoDB" id="9984275at2759"/>
<dbReference type="GO" id="GO:0019905">
    <property type="term" value="F:syntaxin binding"/>
    <property type="evidence" value="ECO:0007669"/>
    <property type="project" value="TreeGrafter"/>
</dbReference>
<dbReference type="GO" id="GO:0005774">
    <property type="term" value="C:vacuolar membrane"/>
    <property type="evidence" value="ECO:0007669"/>
    <property type="project" value="TreeGrafter"/>
</dbReference>
<evidence type="ECO:0000256" key="4">
    <source>
        <dbReference type="ARBA" id="ARBA00022892"/>
    </source>
</evidence>
<keyword evidence="6" id="KW-0472">Membrane</keyword>
<dbReference type="SUPFAM" id="SSF48452">
    <property type="entry name" value="TPR-like"/>
    <property type="match status" value="1"/>
</dbReference>
<gene>
    <name evidence="9" type="ORF">KFK09_025147</name>
</gene>
<dbReference type="Pfam" id="PF14938">
    <property type="entry name" value="SNAP"/>
    <property type="match status" value="1"/>
</dbReference>
<evidence type="ECO:0000256" key="7">
    <source>
        <dbReference type="ARBA" id="ARBA00040047"/>
    </source>
</evidence>
<dbReference type="InterPro" id="IPR011990">
    <property type="entry name" value="TPR-like_helical_dom_sf"/>
</dbReference>
<evidence type="ECO:0000256" key="5">
    <source>
        <dbReference type="ARBA" id="ARBA00022927"/>
    </source>
</evidence>
<evidence type="ECO:0000256" key="2">
    <source>
        <dbReference type="ARBA" id="ARBA00010050"/>
    </source>
</evidence>
<dbReference type="AlphaFoldDB" id="A0A8T3AFS4"/>
<dbReference type="FunFam" id="1.25.40.10:FF:000323">
    <property type="entry name" value="Gamma-soluble NSF attachment protein"/>
    <property type="match status" value="1"/>
</dbReference>
<dbReference type="Gene3D" id="1.25.40.10">
    <property type="entry name" value="Tetratricopeptide repeat domain"/>
    <property type="match status" value="1"/>
</dbReference>
<dbReference type="EMBL" id="JAGYWB010000017">
    <property type="protein sequence ID" value="KAI0495000.1"/>
    <property type="molecule type" value="Genomic_DNA"/>
</dbReference>
<keyword evidence="10" id="KW-1185">Reference proteome</keyword>
<evidence type="ECO:0000313" key="9">
    <source>
        <dbReference type="EMBL" id="KAI0495000.1"/>
    </source>
</evidence>